<dbReference type="SUPFAM" id="SSF52540">
    <property type="entry name" value="P-loop containing nucleoside triphosphate hydrolases"/>
    <property type="match status" value="1"/>
</dbReference>
<dbReference type="EMBL" id="KP795566">
    <property type="protein sequence ID" value="AKN38144.1"/>
    <property type="molecule type" value="Genomic_DNA"/>
</dbReference>
<accession>A0A0H3ZW93</accession>
<dbReference type="EMBL" id="KP795691">
    <property type="protein sequence ID" value="AKN40308.1"/>
    <property type="molecule type" value="Genomic_DNA"/>
</dbReference>
<sequence>MQAANHSIQTYGAVDDSTVLTYRGGALGAIELSGVEPALLNPTEKTAITTLLRNVIQRLPFEVTFSQYYVHYRCPPLVFEHRDNPRAQLVSSRRAQFLNTQRELYQSRLVWVVELHELTDYTDIGREFVTLCLQAVFNKDKRRTLKQALSYREGALLDERALIEQISQLDDVLSSLSLGLSFCSLDNPRLSASRLFHLQQALLTLESRHLNQDARHVPSQDWDARLATGDIELVTIEGVTYLKLSHQDTVYARIAAVQGVGMTHTPECAWASEAKPVSEKGNYLFFTRFAPYSKQQKRAMVKDEEDALFRSQTRFTDLMKGDVGSGAVLQRLQANPHLNAVLNDLDRISRDDDKYGSWLSYVVVFDTDRARLDAQVKTLNALLENSDFSLLWETQGLLHAHRSMLLGANETPLRHCDLNASQAAALSLFFRSHEGFPTFELGNQQEEALYVFESDDGVPFHYTPFIGDKCLVIGTGPTRSGKTFLKQCVANHFVKLGGRYCALDIDAGSEPLAHFFKDDAGLFCLKDASTSKGFNPFSMSVGVGDDVFVRHMLGLIQGMLLLNDSIELQTLTAIEQPKLEEAIIHTMAQTGKLGSFSAMLGKCPPSLHEKLAKFKRGGIYGNLFDNDVDAIGALDKPYSVYNTEGVKDSPKLAELVNTEIFFRSVRLFENAKHRSVPKFFEIDECQYVLSQKGAAEFAIAKARTWFKHGGGMGFWTQSPKHYSDLKEWSTLRSAATTFWFMADPDMSREEYQHAFPMLKPAELDAIQSLIPKQQAFIKQPDKGIAKVINLFVEPEQYVVATSRPHEAALAQAVFAQEDDVDVAIDRICEALNLK</sequence>
<dbReference type="Gene3D" id="3.40.50.300">
    <property type="entry name" value="P-loop containing nucleotide triphosphate hydrolases"/>
    <property type="match status" value="1"/>
</dbReference>
<evidence type="ECO:0000313" key="2">
    <source>
        <dbReference type="EMBL" id="AKN40308.1"/>
    </source>
</evidence>
<dbReference type="InterPro" id="IPR027417">
    <property type="entry name" value="P-loop_NTPase"/>
</dbReference>
<proteinExistence type="predicted"/>
<name>A0A0H3ZW93_9VIBR</name>
<dbReference type="AlphaFoldDB" id="A0A0H3ZW93"/>
<organism evidence="1">
    <name type="scientific">Vibrio tasmaniensis</name>
    <dbReference type="NCBI Taxonomy" id="212663"/>
    <lineage>
        <taxon>Bacteria</taxon>
        <taxon>Pseudomonadati</taxon>
        <taxon>Pseudomonadota</taxon>
        <taxon>Gammaproteobacteria</taxon>
        <taxon>Vibrionales</taxon>
        <taxon>Vibrionaceae</taxon>
        <taxon>Vibrio</taxon>
    </lineage>
</organism>
<reference evidence="1" key="1">
    <citation type="journal article" date="2015" name="MBio">
        <title>Eco-Evolutionary Dynamics of Episomes among Ecologically Cohesive Bacterial Populations.</title>
        <authorList>
            <person name="Xue H."/>
            <person name="Cordero O.X."/>
            <person name="Camas F.M."/>
            <person name="Trimble W."/>
            <person name="Meyer F."/>
            <person name="Guglielmini J."/>
            <person name="Rocha E.P."/>
            <person name="Polz M.F."/>
        </authorList>
    </citation>
    <scope>NUCLEOTIDE SEQUENCE</scope>
    <source>
        <strain evidence="1">FF_112</strain>
    </source>
</reference>
<evidence type="ECO:0000313" key="1">
    <source>
        <dbReference type="EMBL" id="AKN38144.1"/>
    </source>
</evidence>
<protein>
    <submittedName>
        <fullName evidence="2">ATPase required for both assembly of type IV secretion complex and secretion of T-DNA complex, VirB4</fullName>
    </submittedName>
</protein>